<dbReference type="AlphaFoldDB" id="A0A3P6SPA6"/>
<dbReference type="Proteomes" id="UP000277928">
    <property type="component" value="Unassembled WGS sequence"/>
</dbReference>
<dbReference type="EMBL" id="UYRX01000082">
    <property type="protein sequence ID" value="VDK73039.1"/>
    <property type="molecule type" value="Genomic_DNA"/>
</dbReference>
<proteinExistence type="predicted"/>
<evidence type="ECO:0000313" key="2">
    <source>
        <dbReference type="Proteomes" id="UP000277928"/>
    </source>
</evidence>
<organism evidence="1 2">
    <name type="scientific">Litomosoides sigmodontis</name>
    <name type="common">Filarial nematode worm</name>
    <dbReference type="NCBI Taxonomy" id="42156"/>
    <lineage>
        <taxon>Eukaryota</taxon>
        <taxon>Metazoa</taxon>
        <taxon>Ecdysozoa</taxon>
        <taxon>Nematoda</taxon>
        <taxon>Chromadorea</taxon>
        <taxon>Rhabditida</taxon>
        <taxon>Spirurina</taxon>
        <taxon>Spiruromorpha</taxon>
        <taxon>Filarioidea</taxon>
        <taxon>Onchocercidae</taxon>
        <taxon>Litomosoides</taxon>
    </lineage>
</organism>
<gene>
    <name evidence="1" type="ORF">NLS_LOCUS1972</name>
</gene>
<keyword evidence="2" id="KW-1185">Reference proteome</keyword>
<accession>A0A3P6SPA6</accession>
<protein>
    <submittedName>
        <fullName evidence="1">Uncharacterized protein</fullName>
    </submittedName>
</protein>
<evidence type="ECO:0000313" key="1">
    <source>
        <dbReference type="EMBL" id="VDK73039.1"/>
    </source>
</evidence>
<sequence length="89" mass="9803">MGTSFLLTLCFRSHETDGGSMCVYYDTGRHGGGRSFPTSACAAEVTYQPLPKDLDDSPCNQIEQHFVSNAVIETHLALRMYPKLSSLET</sequence>
<reference evidence="1 2" key="1">
    <citation type="submission" date="2018-08" db="EMBL/GenBank/DDBJ databases">
        <authorList>
            <person name="Laetsch R D."/>
            <person name="Stevens L."/>
            <person name="Kumar S."/>
            <person name="Blaxter L. M."/>
        </authorList>
    </citation>
    <scope>NUCLEOTIDE SEQUENCE [LARGE SCALE GENOMIC DNA]</scope>
</reference>
<name>A0A3P6SPA6_LITSI</name>